<protein>
    <submittedName>
        <fullName evidence="1">Uncharacterized protein</fullName>
    </submittedName>
</protein>
<organism evidence="1 2">
    <name type="scientific">Thermosporothrix hazakensis</name>
    <dbReference type="NCBI Taxonomy" id="644383"/>
    <lineage>
        <taxon>Bacteria</taxon>
        <taxon>Bacillati</taxon>
        <taxon>Chloroflexota</taxon>
        <taxon>Ktedonobacteria</taxon>
        <taxon>Ktedonobacterales</taxon>
        <taxon>Thermosporotrichaceae</taxon>
        <taxon>Thermosporothrix</taxon>
    </lineage>
</organism>
<keyword evidence="2" id="KW-1185">Reference proteome</keyword>
<comment type="caution">
    <text evidence="1">The sequence shown here is derived from an EMBL/GenBank/DDBJ whole genome shotgun (WGS) entry which is preliminary data.</text>
</comment>
<gene>
    <name evidence="1" type="ORF">EI42_05628</name>
</gene>
<reference evidence="1 2" key="1">
    <citation type="submission" date="2018-06" db="EMBL/GenBank/DDBJ databases">
        <title>Genomic Encyclopedia of Archaeal and Bacterial Type Strains, Phase II (KMG-II): from individual species to whole genera.</title>
        <authorList>
            <person name="Goeker M."/>
        </authorList>
    </citation>
    <scope>NUCLEOTIDE SEQUENCE [LARGE SCALE GENOMIC DNA]</scope>
    <source>
        <strain evidence="1 2">ATCC BAA-1881</strain>
    </source>
</reference>
<sequence>MTTTFRYPGNYTPPKVTYQNCTREMWGVGYGISNNACNNWISGNLTIANAEYAISYPVVGGGETRIIQSIANAHDKSITDAWD</sequence>
<dbReference type="AlphaFoldDB" id="A0A326U932"/>
<dbReference type="Proteomes" id="UP000248806">
    <property type="component" value="Unassembled WGS sequence"/>
</dbReference>
<evidence type="ECO:0000313" key="1">
    <source>
        <dbReference type="EMBL" id="PZW21092.1"/>
    </source>
</evidence>
<proteinExistence type="predicted"/>
<accession>A0A326U932</accession>
<dbReference type="EMBL" id="QKUF01000036">
    <property type="protein sequence ID" value="PZW21092.1"/>
    <property type="molecule type" value="Genomic_DNA"/>
</dbReference>
<evidence type="ECO:0000313" key="2">
    <source>
        <dbReference type="Proteomes" id="UP000248806"/>
    </source>
</evidence>
<name>A0A326U932_THEHA</name>